<proteinExistence type="predicted"/>
<dbReference type="RefSeq" id="WP_024623971.1">
    <property type="nucleotide sequence ID" value="NZ_AYGX02000155.1"/>
</dbReference>
<comment type="caution">
    <text evidence="1">The sequence shown here is derived from an EMBL/GenBank/DDBJ whole genome shotgun (WGS) entry which is preliminary data.</text>
</comment>
<sequence length="121" mass="13831">MRKRWWLLGLLVVILGLGWLGYDHIYLESDNHATQMIDTQLNTAVKSSHHTDLLKLAKDTKTEQFIRKIPKNAQFSETSGFQGGSKHDGLYVTAIDHHTIDLDVEQTGRTTWRVTKISVRS</sequence>
<protein>
    <submittedName>
        <fullName evidence="1">Uncharacterized protein</fullName>
    </submittedName>
</protein>
<dbReference type="EMBL" id="AYGX02000155">
    <property type="protein sequence ID" value="KRO25051.1"/>
    <property type="molecule type" value="Genomic_DNA"/>
</dbReference>
<reference evidence="1 2" key="1">
    <citation type="journal article" date="2015" name="Genome Announc.">
        <title>Expanding the biotechnology potential of lactobacilli through comparative genomics of 213 strains and associated genera.</title>
        <authorList>
            <person name="Sun Z."/>
            <person name="Harris H.M."/>
            <person name="McCann A."/>
            <person name="Guo C."/>
            <person name="Argimon S."/>
            <person name="Zhang W."/>
            <person name="Yang X."/>
            <person name="Jeffery I.B."/>
            <person name="Cooney J.C."/>
            <person name="Kagawa T.F."/>
            <person name="Liu W."/>
            <person name="Song Y."/>
            <person name="Salvetti E."/>
            <person name="Wrobel A."/>
            <person name="Rasinkangas P."/>
            <person name="Parkhill J."/>
            <person name="Rea M.C."/>
            <person name="O'Sullivan O."/>
            <person name="Ritari J."/>
            <person name="Douillard F.P."/>
            <person name="Paul Ross R."/>
            <person name="Yang R."/>
            <person name="Briner A.E."/>
            <person name="Felis G.E."/>
            <person name="de Vos W.M."/>
            <person name="Barrangou R."/>
            <person name="Klaenhammer T.R."/>
            <person name="Caufield P.W."/>
            <person name="Cui Y."/>
            <person name="Zhang H."/>
            <person name="O'Toole P.W."/>
        </authorList>
    </citation>
    <scope>NUCLEOTIDE SEQUENCE [LARGE SCALE GENOMIC DNA]</scope>
    <source>
        <strain evidence="1 2">DSM 21115</strain>
    </source>
</reference>
<evidence type="ECO:0000313" key="1">
    <source>
        <dbReference type="EMBL" id="KRO25051.1"/>
    </source>
</evidence>
<dbReference type="Proteomes" id="UP000050920">
    <property type="component" value="Unassembled WGS sequence"/>
</dbReference>
<keyword evidence="2" id="KW-1185">Reference proteome</keyword>
<name>A0A0R2NKC9_9LACO</name>
<organism evidence="1 2">
    <name type="scientific">Lactiplantibacillus fabifermentans DSM 21115</name>
    <dbReference type="NCBI Taxonomy" id="1413187"/>
    <lineage>
        <taxon>Bacteria</taxon>
        <taxon>Bacillati</taxon>
        <taxon>Bacillota</taxon>
        <taxon>Bacilli</taxon>
        <taxon>Lactobacillales</taxon>
        <taxon>Lactobacillaceae</taxon>
        <taxon>Lactiplantibacillus</taxon>
    </lineage>
</organism>
<accession>A0A0R2NKC9</accession>
<evidence type="ECO:0000313" key="2">
    <source>
        <dbReference type="Proteomes" id="UP000050920"/>
    </source>
</evidence>
<gene>
    <name evidence="1" type="ORF">DY78_GL001406</name>
</gene>
<dbReference type="AlphaFoldDB" id="A0A0R2NKC9"/>